<protein>
    <recommendedName>
        <fullName evidence="4">Chalcone isomerase domain-containing protein</fullName>
    </recommendedName>
</protein>
<reference evidence="2 3" key="1">
    <citation type="submission" date="2021-02" db="EMBL/GenBank/DDBJ databases">
        <authorList>
            <person name="Park J.-S."/>
        </authorList>
    </citation>
    <scope>NUCLEOTIDE SEQUENCE [LARGE SCALE GENOMIC DNA]</scope>
    <source>
        <strain evidence="2 3">188UL20-2</strain>
    </source>
</reference>
<name>A0ABS2HJ43_9VIBR</name>
<evidence type="ECO:0000256" key="1">
    <source>
        <dbReference type="SAM" id="SignalP"/>
    </source>
</evidence>
<dbReference type="Proteomes" id="UP000809621">
    <property type="component" value="Unassembled WGS sequence"/>
</dbReference>
<feature type="chain" id="PRO_5047132256" description="Chalcone isomerase domain-containing protein" evidence="1">
    <location>
        <begin position="20"/>
        <end position="182"/>
    </location>
</feature>
<evidence type="ECO:0008006" key="4">
    <source>
        <dbReference type="Google" id="ProtNLM"/>
    </source>
</evidence>
<keyword evidence="1" id="KW-0732">Signal</keyword>
<gene>
    <name evidence="2" type="ORF">JQC93_07160</name>
</gene>
<evidence type="ECO:0000313" key="3">
    <source>
        <dbReference type="Proteomes" id="UP000809621"/>
    </source>
</evidence>
<comment type="caution">
    <text evidence="2">The sequence shown here is derived from an EMBL/GenBank/DDBJ whole genome shotgun (WGS) entry which is preliminary data.</text>
</comment>
<keyword evidence="3" id="KW-1185">Reference proteome</keyword>
<proteinExistence type="predicted"/>
<organism evidence="2 3">
    <name type="scientific">Vibrio ulleungensis</name>
    <dbReference type="NCBI Taxonomy" id="2807619"/>
    <lineage>
        <taxon>Bacteria</taxon>
        <taxon>Pseudomonadati</taxon>
        <taxon>Pseudomonadota</taxon>
        <taxon>Gammaproteobacteria</taxon>
        <taxon>Vibrionales</taxon>
        <taxon>Vibrionaceae</taxon>
        <taxon>Vibrio</taxon>
    </lineage>
</organism>
<sequence length="182" mass="20395">MAFAVSVSLLTFGANVSVASDAAKQPVSEQWQQWKMVGEADLNVLFFDIYTSRLLSPDGQYQVGDDVTPHPIALQIRYERSISSDQLVSATVKQWLLQGVEPALANRWASRLTTLFPGVKEDDRLLYVTDGQSGEFYFSRKFAPFTALGKIDSEQFNDAFLAIWLSPNTEYPDHRLALIGKK</sequence>
<evidence type="ECO:0000313" key="2">
    <source>
        <dbReference type="EMBL" id="MBM7036188.1"/>
    </source>
</evidence>
<dbReference type="EMBL" id="JAFEUM010000002">
    <property type="protein sequence ID" value="MBM7036188.1"/>
    <property type="molecule type" value="Genomic_DNA"/>
</dbReference>
<feature type="signal peptide" evidence="1">
    <location>
        <begin position="1"/>
        <end position="19"/>
    </location>
</feature>
<accession>A0ABS2HJ43</accession>